<evidence type="ECO:0000313" key="5">
    <source>
        <dbReference type="Proteomes" id="UP000325672"/>
    </source>
</evidence>
<dbReference type="PANTHER" id="PTHR46082">
    <property type="entry name" value="ATP/GTP-BINDING PROTEIN-RELATED"/>
    <property type="match status" value="1"/>
</dbReference>
<feature type="region of interest" description="Disordered" evidence="1">
    <location>
        <begin position="373"/>
        <end position="395"/>
    </location>
</feature>
<dbReference type="InterPro" id="IPR053137">
    <property type="entry name" value="NLR-like"/>
</dbReference>
<dbReference type="Pfam" id="PF01048">
    <property type="entry name" value="PNP_UDP_1"/>
    <property type="match status" value="1"/>
</dbReference>
<feature type="domain" description="Nucleoside phosphorylase" evidence="2">
    <location>
        <begin position="611"/>
        <end position="897"/>
    </location>
</feature>
<reference evidence="4 5" key="1">
    <citation type="submission" date="2019-04" db="EMBL/GenBank/DDBJ databases">
        <title>Friends and foes A comparative genomics study of 23 Aspergillus species from section Flavi.</title>
        <authorList>
            <consortium name="DOE Joint Genome Institute"/>
            <person name="Kjaerbolling I."/>
            <person name="Vesth T."/>
            <person name="Frisvad J.C."/>
            <person name="Nybo J.L."/>
            <person name="Theobald S."/>
            <person name="Kildgaard S."/>
            <person name="Isbrandt T."/>
            <person name="Kuo A."/>
            <person name="Sato A."/>
            <person name="Lyhne E.K."/>
            <person name="Kogle M.E."/>
            <person name="Wiebenga A."/>
            <person name="Kun R.S."/>
            <person name="Lubbers R.J."/>
            <person name="Makela M.R."/>
            <person name="Barry K."/>
            <person name="Chovatia M."/>
            <person name="Clum A."/>
            <person name="Daum C."/>
            <person name="Haridas S."/>
            <person name="He G."/>
            <person name="LaButti K."/>
            <person name="Lipzen A."/>
            <person name="Mondo S."/>
            <person name="Riley R."/>
            <person name="Salamov A."/>
            <person name="Simmons B.A."/>
            <person name="Magnuson J.K."/>
            <person name="Henrissat B."/>
            <person name="Mortensen U.H."/>
            <person name="Larsen T.O."/>
            <person name="Devries R.P."/>
            <person name="Grigoriev I.V."/>
            <person name="Machida M."/>
            <person name="Baker S.E."/>
            <person name="Andersen M.R."/>
        </authorList>
    </citation>
    <scope>NUCLEOTIDE SEQUENCE [LARGE SCALE GENOMIC DNA]</scope>
    <source>
        <strain evidence="4 5">CBS 117625</strain>
    </source>
</reference>
<dbReference type="RefSeq" id="XP_031917581.1">
    <property type="nucleotide sequence ID" value="XM_032058850.1"/>
</dbReference>
<evidence type="ECO:0000256" key="1">
    <source>
        <dbReference type="SAM" id="MobiDB-lite"/>
    </source>
</evidence>
<dbReference type="InterPro" id="IPR056002">
    <property type="entry name" value="DUF7580"/>
</dbReference>
<gene>
    <name evidence="4" type="ORF">BDV38DRAFT_278874</name>
</gene>
<dbReference type="EMBL" id="ML743557">
    <property type="protein sequence ID" value="KAE8141518.1"/>
    <property type="molecule type" value="Genomic_DNA"/>
</dbReference>
<evidence type="ECO:0000259" key="2">
    <source>
        <dbReference type="Pfam" id="PF01048"/>
    </source>
</evidence>
<dbReference type="Gene3D" id="3.40.50.1580">
    <property type="entry name" value="Nucleoside phosphorylase domain"/>
    <property type="match status" value="1"/>
</dbReference>
<dbReference type="Proteomes" id="UP000325672">
    <property type="component" value="Unassembled WGS sequence"/>
</dbReference>
<dbReference type="InterPro" id="IPR035994">
    <property type="entry name" value="Nucleoside_phosphorylase_sf"/>
</dbReference>
<keyword evidence="5" id="KW-1185">Reference proteome</keyword>
<dbReference type="AlphaFoldDB" id="A0A5N6T5C8"/>
<proteinExistence type="predicted"/>
<dbReference type="PANTHER" id="PTHR46082:SF11">
    <property type="entry name" value="AAA+ ATPASE DOMAIN-CONTAINING PROTEIN-RELATED"/>
    <property type="match status" value="1"/>
</dbReference>
<dbReference type="GeneID" id="43643060"/>
<dbReference type="Pfam" id="PF24476">
    <property type="entry name" value="DUF7580"/>
    <property type="match status" value="1"/>
</dbReference>
<dbReference type="OrthoDB" id="1577640at2759"/>
<evidence type="ECO:0000259" key="3">
    <source>
        <dbReference type="Pfam" id="PF24476"/>
    </source>
</evidence>
<organism evidence="4 5">
    <name type="scientific">Aspergillus pseudotamarii</name>
    <dbReference type="NCBI Taxonomy" id="132259"/>
    <lineage>
        <taxon>Eukaryota</taxon>
        <taxon>Fungi</taxon>
        <taxon>Dikarya</taxon>
        <taxon>Ascomycota</taxon>
        <taxon>Pezizomycotina</taxon>
        <taxon>Eurotiomycetes</taxon>
        <taxon>Eurotiomycetidae</taxon>
        <taxon>Eurotiales</taxon>
        <taxon>Aspergillaceae</taxon>
        <taxon>Aspergillus</taxon>
        <taxon>Aspergillus subgen. Circumdati</taxon>
    </lineage>
</organism>
<sequence length="927" mass="103973">MDNFGRKEPSVPFLLKTLTLFQEIADCLASEEEDQEFAAIYRYLHGNAMLMVERIGGIRNSGPSENAIANMILNRFSTLIQDRSVQERHTPWLGLTELHHNWSSLVSWEERLPYLRSHLRFDSKHRWNELVTFLEECVDSLDAPVPHDLEEPQARFRKPREPPRLVGSEARTVFHALKVSSKSCTCNPCHDYAARLKLATYRARSDIDDKCIFDLLLSSTKQFWQETHIHATPPQKKAKVTIAIHEQSQKPRKKRCSHRVLVSRLCDHIKPRQIFCCLNLGVEDGQLWKFRSSDNRFPIGAMAISLEKVIEAHPTSLGDKIKRVLAVQLGYCIVHLHGTPWLQPSYFNSSNILFLATPTSVPLRPFIHTEVEANSSPSQYSDGLDESHDGVDPDDLPLHSHPSLVMLAILLMEVHMAMPILSLTGSPDITWAPLQSVDENSRYRIATEAFKKCGSDFSDNYRGAVAKCLDPDIGFDSDDNELDEVDLKRLIYEEIVQRLEDELDQGFSETISSDNLDEVAPTLNLNSWGTMELSFPGQTDTYTNHRHTITIPSRSTIPISQLSVYGTASQSSVAVCNDIPRWEPQVSQYRSQSVPIHLNPSHPLTYRSYTVGWICALAEEMAVARAMLDHVHPGLPRIYTADNNNYILGSIGPHNVVLACLPDGVMGTTSAAIVENRMRSTFQAIQFGLMVGIGGAAPNATDDIRLGDVVVGEPRRGSSGVIQYDFGKTVQEGKMTITSSLNRPPDILLTAVNNLRSEHLLLGHKIKLYLDKMVDQYPRLKATSSHPGPQYDNLYQSHYEHPTDHPTCRNCDITKLVPRTPRKSLEPRIHYGLIASGNQVMKHGLTRDRLKAELDIKCFEMEAAGLVDDFPCLVIRGVSDYSDSHKNDSWRGYAAATAAAYAKELLSSISGCQPLHGNTDLSDYLSK</sequence>
<evidence type="ECO:0000313" key="4">
    <source>
        <dbReference type="EMBL" id="KAE8141518.1"/>
    </source>
</evidence>
<dbReference type="SUPFAM" id="SSF53167">
    <property type="entry name" value="Purine and uridine phosphorylases"/>
    <property type="match status" value="1"/>
</dbReference>
<dbReference type="GO" id="GO:0003824">
    <property type="term" value="F:catalytic activity"/>
    <property type="evidence" value="ECO:0007669"/>
    <property type="project" value="InterPro"/>
</dbReference>
<name>A0A5N6T5C8_ASPPS</name>
<dbReference type="GO" id="GO:0009116">
    <property type="term" value="P:nucleoside metabolic process"/>
    <property type="evidence" value="ECO:0007669"/>
    <property type="project" value="InterPro"/>
</dbReference>
<protein>
    <submittedName>
        <fullName evidence="4">Uncharacterized protein</fullName>
    </submittedName>
</protein>
<accession>A0A5N6T5C8</accession>
<feature type="domain" description="DUF7580" evidence="3">
    <location>
        <begin position="164"/>
        <end position="505"/>
    </location>
</feature>
<dbReference type="InterPro" id="IPR000845">
    <property type="entry name" value="Nucleoside_phosphorylase_d"/>
</dbReference>